<protein>
    <submittedName>
        <fullName evidence="2">Uncharacterized protein</fullName>
    </submittedName>
</protein>
<feature type="region of interest" description="Disordered" evidence="1">
    <location>
        <begin position="119"/>
        <end position="160"/>
    </location>
</feature>
<dbReference type="Proteomes" id="UP001177670">
    <property type="component" value="Unassembled WGS sequence"/>
</dbReference>
<reference evidence="2" key="1">
    <citation type="submission" date="2021-10" db="EMBL/GenBank/DDBJ databases">
        <title>Melipona bicolor Genome sequencing and assembly.</title>
        <authorList>
            <person name="Araujo N.S."/>
            <person name="Arias M.C."/>
        </authorList>
    </citation>
    <scope>NUCLEOTIDE SEQUENCE</scope>
    <source>
        <strain evidence="2">USP_2M_L1-L4_2017</strain>
        <tissue evidence="2">Whole body</tissue>
    </source>
</reference>
<name>A0AA40FY98_9HYME</name>
<evidence type="ECO:0000313" key="2">
    <source>
        <dbReference type="EMBL" id="KAK1127414.1"/>
    </source>
</evidence>
<comment type="caution">
    <text evidence="2">The sequence shown here is derived from an EMBL/GenBank/DDBJ whole genome shotgun (WGS) entry which is preliminary data.</text>
</comment>
<evidence type="ECO:0000313" key="3">
    <source>
        <dbReference type="Proteomes" id="UP001177670"/>
    </source>
</evidence>
<dbReference type="EMBL" id="JAHYIQ010000012">
    <property type="protein sequence ID" value="KAK1127414.1"/>
    <property type="molecule type" value="Genomic_DNA"/>
</dbReference>
<feature type="region of interest" description="Disordered" evidence="1">
    <location>
        <begin position="81"/>
        <end position="100"/>
    </location>
</feature>
<keyword evidence="3" id="KW-1185">Reference proteome</keyword>
<accession>A0AA40FY98</accession>
<gene>
    <name evidence="2" type="ORF">K0M31_003953</name>
</gene>
<sequence length="173" mass="19742">MELWKHDENMGVVMLECLSVCRCSLLVVHLTVMMDSRGTESGPGENVGLRQVYGSYTLSPYYCLRRVRVIASVSVRTRTSNRPCISSSSRTDRGDRENTRASTFAGSKYASFDVYDTSDTDSVSVGNAGKSQRKRKTRRGKVKKRRRLRSIREATKSARRNTFPRWRKSLFVE</sequence>
<feature type="compositionally biased region" description="Basic residues" evidence="1">
    <location>
        <begin position="131"/>
        <end position="149"/>
    </location>
</feature>
<proteinExistence type="predicted"/>
<evidence type="ECO:0000256" key="1">
    <source>
        <dbReference type="SAM" id="MobiDB-lite"/>
    </source>
</evidence>
<organism evidence="2 3">
    <name type="scientific">Melipona bicolor</name>
    <dbReference type="NCBI Taxonomy" id="60889"/>
    <lineage>
        <taxon>Eukaryota</taxon>
        <taxon>Metazoa</taxon>
        <taxon>Ecdysozoa</taxon>
        <taxon>Arthropoda</taxon>
        <taxon>Hexapoda</taxon>
        <taxon>Insecta</taxon>
        <taxon>Pterygota</taxon>
        <taxon>Neoptera</taxon>
        <taxon>Endopterygota</taxon>
        <taxon>Hymenoptera</taxon>
        <taxon>Apocrita</taxon>
        <taxon>Aculeata</taxon>
        <taxon>Apoidea</taxon>
        <taxon>Anthophila</taxon>
        <taxon>Apidae</taxon>
        <taxon>Melipona</taxon>
    </lineage>
</organism>
<feature type="compositionally biased region" description="Basic and acidic residues" evidence="1">
    <location>
        <begin position="90"/>
        <end position="99"/>
    </location>
</feature>
<dbReference type="AlphaFoldDB" id="A0AA40FY98"/>